<dbReference type="SMART" id="SM00458">
    <property type="entry name" value="RICIN"/>
    <property type="match status" value="1"/>
</dbReference>
<dbReference type="EMBL" id="CP033614">
    <property type="protein sequence ID" value="AYV54063.1"/>
    <property type="molecule type" value="Genomic_DNA"/>
</dbReference>
<dbReference type="SUPFAM" id="SSF50370">
    <property type="entry name" value="Ricin B-like lectins"/>
    <property type="match status" value="1"/>
</dbReference>
<dbReference type="InterPro" id="IPR000772">
    <property type="entry name" value="Ricin_B_lectin"/>
</dbReference>
<dbReference type="Pfam" id="PF14200">
    <property type="entry name" value="RicinB_lectin_2"/>
    <property type="match status" value="1"/>
</dbReference>
<feature type="domain" description="Ricin B lectin" evidence="2">
    <location>
        <begin position="471"/>
        <end position="608"/>
    </location>
</feature>
<gene>
    <name evidence="3" type="ORF">EFP84_00090</name>
</gene>
<accession>A0AAD0UKL6</accession>
<evidence type="ECO:0000256" key="1">
    <source>
        <dbReference type="SAM" id="SignalP"/>
    </source>
</evidence>
<dbReference type="PANTHER" id="PTHR48174">
    <property type="entry name" value="DUF946 FAMILY PROTEIN"/>
    <property type="match status" value="1"/>
</dbReference>
<feature type="signal peptide" evidence="1">
    <location>
        <begin position="1"/>
        <end position="25"/>
    </location>
</feature>
<reference evidence="3 4" key="1">
    <citation type="submission" date="2018-11" db="EMBL/GenBank/DDBJ databases">
        <title>Complete genome sequence of Leptospira kmetyi isolate LS 001/16 from soil sample associated with a leptospirosis patient in Kelantan.</title>
        <authorList>
            <person name="Muhammad Yusoff F."/>
            <person name="Muhammad Yusoff S."/>
            <person name="Ahmad M.N."/>
            <person name="Yusof N.Y."/>
            <person name="Aziah I."/>
        </authorList>
    </citation>
    <scope>NUCLEOTIDE SEQUENCE [LARGE SCALE GENOMIC DNA]</scope>
    <source>
        <strain evidence="3 4">LS 001/16</strain>
    </source>
</reference>
<organism evidence="3 4">
    <name type="scientific">Leptospira kmetyi</name>
    <dbReference type="NCBI Taxonomy" id="408139"/>
    <lineage>
        <taxon>Bacteria</taxon>
        <taxon>Pseudomonadati</taxon>
        <taxon>Spirochaetota</taxon>
        <taxon>Spirochaetia</taxon>
        <taxon>Leptospirales</taxon>
        <taxon>Leptospiraceae</taxon>
        <taxon>Leptospira</taxon>
    </lineage>
</organism>
<dbReference type="AlphaFoldDB" id="A0AAD0UKL6"/>
<feature type="chain" id="PRO_5041955290" description="Ricin B lectin domain-containing protein" evidence="1">
    <location>
        <begin position="26"/>
        <end position="609"/>
    </location>
</feature>
<dbReference type="RefSeq" id="WP_123178883.1">
    <property type="nucleotide sequence ID" value="NZ_CP033614.1"/>
</dbReference>
<keyword evidence="1" id="KW-0732">Signal</keyword>
<dbReference type="PROSITE" id="PS50231">
    <property type="entry name" value="RICIN_B_LECTIN"/>
    <property type="match status" value="1"/>
</dbReference>
<evidence type="ECO:0000313" key="3">
    <source>
        <dbReference type="EMBL" id="AYV54063.1"/>
    </source>
</evidence>
<evidence type="ECO:0000259" key="2">
    <source>
        <dbReference type="SMART" id="SM00458"/>
    </source>
</evidence>
<dbReference type="PANTHER" id="PTHR48174:SF5">
    <property type="entry name" value="VACUOLAR PROTEIN SORTING-ASSOCIATED PROTEIN 62"/>
    <property type="match status" value="1"/>
</dbReference>
<dbReference type="Proteomes" id="UP000276407">
    <property type="component" value="Chromosome 1"/>
</dbReference>
<dbReference type="KEGG" id="lkm:EFP84_00090"/>
<proteinExistence type="predicted"/>
<protein>
    <recommendedName>
        <fullName evidence="2">Ricin B lectin domain-containing protein</fullName>
    </recommendedName>
</protein>
<dbReference type="InterPro" id="IPR035992">
    <property type="entry name" value="Ricin_B-like_lectins"/>
</dbReference>
<name>A0AAD0UKL6_9LEPT</name>
<evidence type="ECO:0000313" key="4">
    <source>
        <dbReference type="Proteomes" id="UP000276407"/>
    </source>
</evidence>
<dbReference type="CDD" id="cd00161">
    <property type="entry name" value="beta-trefoil_Ricin-like"/>
    <property type="match status" value="1"/>
</dbReference>
<dbReference type="Gene3D" id="2.80.10.50">
    <property type="match status" value="1"/>
</dbReference>
<sequence length="609" mass="66144">MKRKITRSLSALVLACIVSATFVFCNGKNGNGTSKEFESLASLLSIENVSNVFGSAKVSNTGTENARTYFHTESYPPHWLSWTTDGSPAIQSGGSFLTQGLRCDGRYCDNVNLLNVESGFTQTNSWWTDSFSEESPNERICTNNGFVTGIQCSGSYCDNIALRCSQLDNGGTRTNCYWTSPISEESGGKFVAPESMYIAGARCSGRYCDNKELYLCQADAGGPTLDLDSLAHQFAPRLRFDQEFGTGSGDQSKCFPSDAGTYYQQRQLGADPISLCNKNYSTIQNNQVPIYYMASQVGTNSVLIRYWFFYAWQSTCFLSAGSHSADWESVAVLVVGGQLKRVAFYQHGGWYAKELGSFETTGNHPIAYVGKNAHGSFHDSGGSGGCLYFEDFRNTGNNDYHMDTWNNLVLLQRGNSFPAWMNCTGSGCFDGIGHPIEQTGSLPSMGGCGKDGCSKSSLGENMPFLNDPIGSDFSAITAKHSGKVLDVPGASTADNVNLDQYTNWGVDNEKWMFESTGDGSFKISARHSGKCMDVKGASASSGTNVVQYSCGSGANQRFQLLPYGDGYFSIQAKHSSQCLDIAGAALGDGGLLIQWPCTWTDNEKFRFSR</sequence>